<comment type="caution">
    <text evidence="1">The sequence shown here is derived from an EMBL/GenBank/DDBJ whole genome shotgun (WGS) entry which is preliminary data.</text>
</comment>
<dbReference type="Proteomes" id="UP001166286">
    <property type="component" value="Unassembled WGS sequence"/>
</dbReference>
<organism evidence="1 2">
    <name type="scientific">Cladonia borealis</name>
    <dbReference type="NCBI Taxonomy" id="184061"/>
    <lineage>
        <taxon>Eukaryota</taxon>
        <taxon>Fungi</taxon>
        <taxon>Dikarya</taxon>
        <taxon>Ascomycota</taxon>
        <taxon>Pezizomycotina</taxon>
        <taxon>Lecanoromycetes</taxon>
        <taxon>OSLEUM clade</taxon>
        <taxon>Lecanoromycetidae</taxon>
        <taxon>Lecanorales</taxon>
        <taxon>Lecanorineae</taxon>
        <taxon>Cladoniaceae</taxon>
        <taxon>Cladonia</taxon>
    </lineage>
</organism>
<sequence>MVKTYILAPNWTTAPPPDGLINLGHVLDDLTKFVPVNRDEIVEIPMNYMNKVDIKDGFTTSRSKLVSGKLGVFARVLGLVGVGAGAEICYKKDKNDVMSCKTLEIMTFDPSASYIADKMALPEVNKFMQGSKFKARVYMVTGLKIGRGGSLQSSSSADGGVSIDGGLNPPGAAIGHWTLVFNPHPI</sequence>
<reference evidence="1" key="1">
    <citation type="submission" date="2023-03" db="EMBL/GenBank/DDBJ databases">
        <title>Complete genome of Cladonia borealis.</title>
        <authorList>
            <person name="Park H."/>
        </authorList>
    </citation>
    <scope>NUCLEOTIDE SEQUENCE</scope>
    <source>
        <strain evidence="1">ANT050790</strain>
    </source>
</reference>
<evidence type="ECO:0000313" key="2">
    <source>
        <dbReference type="Proteomes" id="UP001166286"/>
    </source>
</evidence>
<dbReference type="EMBL" id="JAFEKC020000018">
    <property type="protein sequence ID" value="KAK0509770.1"/>
    <property type="molecule type" value="Genomic_DNA"/>
</dbReference>
<dbReference type="AlphaFoldDB" id="A0AA39QV61"/>
<protein>
    <submittedName>
        <fullName evidence="1">Uncharacterized protein</fullName>
    </submittedName>
</protein>
<gene>
    <name evidence="1" type="ORF">JMJ35_008164</name>
</gene>
<accession>A0AA39QV61</accession>
<proteinExistence type="predicted"/>
<name>A0AA39QV61_9LECA</name>
<evidence type="ECO:0000313" key="1">
    <source>
        <dbReference type="EMBL" id="KAK0509770.1"/>
    </source>
</evidence>
<keyword evidence="2" id="KW-1185">Reference proteome</keyword>